<evidence type="ECO:0000313" key="1">
    <source>
        <dbReference type="EMBL" id="SFK01940.1"/>
    </source>
</evidence>
<evidence type="ECO:0000313" key="2">
    <source>
        <dbReference type="Proteomes" id="UP000199445"/>
    </source>
</evidence>
<protein>
    <submittedName>
        <fullName evidence="1">Uncharacterized protein</fullName>
    </submittedName>
</protein>
<dbReference type="AlphaFoldDB" id="A0A1I3W3B6"/>
<reference evidence="1 2" key="1">
    <citation type="submission" date="2016-10" db="EMBL/GenBank/DDBJ databases">
        <authorList>
            <person name="de Groot N.N."/>
        </authorList>
    </citation>
    <scope>NUCLEOTIDE SEQUENCE [LARGE SCALE GENOMIC DNA]</scope>
    <source>
        <strain evidence="1 2">IBRC-M 10445</strain>
    </source>
</reference>
<accession>A0A1I3W3B6</accession>
<gene>
    <name evidence="1" type="ORF">SAMN05216429_1098</name>
</gene>
<dbReference type="Proteomes" id="UP000199445">
    <property type="component" value="Unassembled WGS sequence"/>
</dbReference>
<proteinExistence type="predicted"/>
<sequence>MAVLVALLYPLSSKYFRNNRIEALIEAEIKGNFEKIRRMTSKEDHQLPRGQKIGAMEHNDALVKHVDLRLWEQYRYILAAERPVAFQKYQAINRHAEGVLDAPTKPALMRLTLQVTEAQSYVAKFEEAFGKQP</sequence>
<dbReference type="EMBL" id="FOSC01000009">
    <property type="protein sequence ID" value="SFK01940.1"/>
    <property type="molecule type" value="Genomic_DNA"/>
</dbReference>
<name>A0A1I3W3B6_9GAMM</name>
<keyword evidence="2" id="KW-1185">Reference proteome</keyword>
<organism evidence="1 2">
    <name type="scientific">Marinobacter persicus</name>
    <dbReference type="NCBI Taxonomy" id="930118"/>
    <lineage>
        <taxon>Bacteria</taxon>
        <taxon>Pseudomonadati</taxon>
        <taxon>Pseudomonadota</taxon>
        <taxon>Gammaproteobacteria</taxon>
        <taxon>Pseudomonadales</taxon>
        <taxon>Marinobacteraceae</taxon>
        <taxon>Marinobacter</taxon>
    </lineage>
</organism>